<keyword evidence="1" id="KW-1133">Transmembrane helix</keyword>
<evidence type="ECO:0000313" key="3">
    <source>
        <dbReference type="Proteomes" id="UP000019384"/>
    </source>
</evidence>
<organism evidence="2 3">
    <name type="scientific">Kuraishia capsulata CBS 1993</name>
    <dbReference type="NCBI Taxonomy" id="1382522"/>
    <lineage>
        <taxon>Eukaryota</taxon>
        <taxon>Fungi</taxon>
        <taxon>Dikarya</taxon>
        <taxon>Ascomycota</taxon>
        <taxon>Saccharomycotina</taxon>
        <taxon>Pichiomycetes</taxon>
        <taxon>Pichiales</taxon>
        <taxon>Pichiaceae</taxon>
        <taxon>Kuraishia</taxon>
    </lineage>
</organism>
<gene>
    <name evidence="2" type="ORF">KUCA_T00000292001</name>
</gene>
<dbReference type="GeneID" id="34517737"/>
<dbReference type="HOGENOM" id="CLU_120097_0_0_1"/>
<keyword evidence="1" id="KW-0812">Transmembrane</keyword>
<dbReference type="GO" id="GO:0005886">
    <property type="term" value="C:plasma membrane"/>
    <property type="evidence" value="ECO:0007669"/>
    <property type="project" value="TreeGrafter"/>
</dbReference>
<dbReference type="PANTHER" id="PTHR40018:SF1">
    <property type="entry name" value="[PSI+] INDUCTION PROTEIN 2"/>
    <property type="match status" value="1"/>
</dbReference>
<evidence type="ECO:0000313" key="2">
    <source>
        <dbReference type="EMBL" id="CDK24332.1"/>
    </source>
</evidence>
<dbReference type="AlphaFoldDB" id="W6MIW3"/>
<name>W6MIW3_9ASCO</name>
<keyword evidence="1" id="KW-0472">Membrane</keyword>
<dbReference type="EMBL" id="HG793125">
    <property type="protein sequence ID" value="CDK24332.1"/>
    <property type="molecule type" value="Genomic_DNA"/>
</dbReference>
<dbReference type="InterPro" id="IPR037504">
    <property type="entry name" value="PSI_induc_2"/>
</dbReference>
<dbReference type="PANTHER" id="PTHR40018">
    <property type="entry name" value="[PSI+] INDUCTION PROTEIN 2"/>
    <property type="match status" value="1"/>
</dbReference>
<evidence type="ECO:0000256" key="1">
    <source>
        <dbReference type="SAM" id="Phobius"/>
    </source>
</evidence>
<dbReference type="GO" id="GO:0005935">
    <property type="term" value="C:cellular bud neck"/>
    <property type="evidence" value="ECO:0007669"/>
    <property type="project" value="TreeGrafter"/>
</dbReference>
<proteinExistence type="predicted"/>
<reference evidence="2" key="1">
    <citation type="submission" date="2013-12" db="EMBL/GenBank/DDBJ databases">
        <authorList>
            <person name="Genoscope - CEA"/>
        </authorList>
    </citation>
    <scope>NUCLEOTIDE SEQUENCE</scope>
    <source>
        <strain evidence="2">CBS 1993</strain>
    </source>
</reference>
<reference evidence="2" key="2">
    <citation type="submission" date="2014-02" db="EMBL/GenBank/DDBJ databases">
        <title>Complete DNA sequence of /Kuraishia capsulata/ illustrates novel genomic features among budding yeasts (/Saccharomycotina/).</title>
        <authorList>
            <person name="Morales L."/>
            <person name="Noel B."/>
            <person name="Porcel B."/>
            <person name="Marcet-Houben M."/>
            <person name="Hullo M-F."/>
            <person name="Sacerdot C."/>
            <person name="Tekaia F."/>
            <person name="Leh-Louis V."/>
            <person name="Despons L."/>
            <person name="Khanna V."/>
            <person name="Aury J-M."/>
            <person name="Barbe V."/>
            <person name="Couloux A."/>
            <person name="Labadie K."/>
            <person name="Pelletier E."/>
            <person name="Souciet J-L."/>
            <person name="Boekhout T."/>
            <person name="Gabaldon T."/>
            <person name="Wincker P."/>
            <person name="Dujon B."/>
        </authorList>
    </citation>
    <scope>NUCLEOTIDE SEQUENCE</scope>
    <source>
        <strain evidence="2">CBS 1993</strain>
    </source>
</reference>
<sequence length="196" mass="22451">MIIPESILQKLTDFSETATCPNKMLSALEKRSVTSTVNSFKSWDTCMDNKVCKIVAIVGIVLACLVVMWLVSTIVRCLCCGLECMASMCFCCAPRRQQQYSQPPVMMRNADNHNPYDNPNMYPPQYPQPTAFSRNYAPVNPVSHENPFEEKQYAQVYNRENPTVDTNTRANNNNSNLDYYNEYVELNNMPNASRRY</sequence>
<dbReference type="Proteomes" id="UP000019384">
    <property type="component" value="Unassembled WGS sequence"/>
</dbReference>
<protein>
    <submittedName>
        <fullName evidence="2">Uncharacterized protein</fullName>
    </submittedName>
</protein>
<accession>W6MIW3</accession>
<feature type="transmembrane region" description="Helical" evidence="1">
    <location>
        <begin position="51"/>
        <end position="71"/>
    </location>
</feature>
<dbReference type="STRING" id="1382522.W6MIW3"/>
<keyword evidence="3" id="KW-1185">Reference proteome</keyword>
<dbReference type="OrthoDB" id="3980401at2759"/>
<dbReference type="RefSeq" id="XP_022456349.1">
    <property type="nucleotide sequence ID" value="XM_022604820.1"/>
</dbReference>